<dbReference type="GO" id="GO:0032865">
    <property type="term" value="C:ERMES complex"/>
    <property type="evidence" value="ECO:0007669"/>
    <property type="project" value="TreeGrafter"/>
</dbReference>
<feature type="compositionally biased region" description="Low complexity" evidence="9">
    <location>
        <begin position="646"/>
        <end position="662"/>
    </location>
</feature>
<evidence type="ECO:0000256" key="8">
    <source>
        <dbReference type="ARBA" id="ARBA00023136"/>
    </source>
</evidence>
<dbReference type="CDD" id="cd21675">
    <property type="entry name" value="SMP_TEX2"/>
    <property type="match status" value="1"/>
</dbReference>
<dbReference type="PROSITE" id="PS50003">
    <property type="entry name" value="PH_DOMAIN"/>
    <property type="match status" value="1"/>
</dbReference>
<keyword evidence="13" id="KW-1185">Reference proteome</keyword>
<evidence type="ECO:0000313" key="13">
    <source>
        <dbReference type="Proteomes" id="UP000198372"/>
    </source>
</evidence>
<evidence type="ECO:0000256" key="6">
    <source>
        <dbReference type="ARBA" id="ARBA00023055"/>
    </source>
</evidence>
<feature type="compositionally biased region" description="Pro residues" evidence="9">
    <location>
        <begin position="846"/>
        <end position="857"/>
    </location>
</feature>
<feature type="compositionally biased region" description="Low complexity" evidence="9">
    <location>
        <begin position="618"/>
        <end position="639"/>
    </location>
</feature>
<dbReference type="GO" id="GO:1990456">
    <property type="term" value="P:mitochondrion-endoplasmic reticulum membrane tethering"/>
    <property type="evidence" value="ECO:0007669"/>
    <property type="project" value="TreeGrafter"/>
</dbReference>
<feature type="compositionally biased region" description="Polar residues" evidence="9">
    <location>
        <begin position="919"/>
        <end position="938"/>
    </location>
</feature>
<evidence type="ECO:0000256" key="2">
    <source>
        <dbReference type="ARBA" id="ARBA00022448"/>
    </source>
</evidence>
<evidence type="ECO:0000259" key="10">
    <source>
        <dbReference type="PROSITE" id="PS50003"/>
    </source>
</evidence>
<keyword evidence="8" id="KW-0472">Membrane</keyword>
<feature type="compositionally biased region" description="Polar residues" evidence="9">
    <location>
        <begin position="527"/>
        <end position="540"/>
    </location>
</feature>
<dbReference type="AlphaFoldDB" id="A0A238F506"/>
<dbReference type="InterPro" id="IPR001849">
    <property type="entry name" value="PH_domain"/>
</dbReference>
<evidence type="ECO:0000256" key="3">
    <source>
        <dbReference type="ARBA" id="ARBA00022692"/>
    </source>
</evidence>
<feature type="region of interest" description="Disordered" evidence="9">
    <location>
        <begin position="697"/>
        <end position="716"/>
    </location>
</feature>
<dbReference type="EMBL" id="FMSP01000001">
    <property type="protein sequence ID" value="SCV66943.1"/>
    <property type="molecule type" value="Genomic_DNA"/>
</dbReference>
<name>A0A238F506_9BASI</name>
<evidence type="ECO:0000256" key="4">
    <source>
        <dbReference type="ARBA" id="ARBA00022824"/>
    </source>
</evidence>
<dbReference type="OrthoDB" id="26740at2759"/>
<feature type="compositionally biased region" description="Basic and acidic residues" evidence="9">
    <location>
        <begin position="665"/>
        <end position="683"/>
    </location>
</feature>
<organism evidence="12 13">
    <name type="scientific">Microbotryum intermedium</name>
    <dbReference type="NCBI Taxonomy" id="269621"/>
    <lineage>
        <taxon>Eukaryota</taxon>
        <taxon>Fungi</taxon>
        <taxon>Dikarya</taxon>
        <taxon>Basidiomycota</taxon>
        <taxon>Pucciniomycotina</taxon>
        <taxon>Microbotryomycetes</taxon>
        <taxon>Microbotryales</taxon>
        <taxon>Microbotryaceae</taxon>
        <taxon>Microbotryum</taxon>
    </lineage>
</organism>
<keyword evidence="4" id="KW-0256">Endoplasmic reticulum</keyword>
<evidence type="ECO:0000256" key="5">
    <source>
        <dbReference type="ARBA" id="ARBA00022989"/>
    </source>
</evidence>
<evidence type="ECO:0000256" key="1">
    <source>
        <dbReference type="ARBA" id="ARBA00004586"/>
    </source>
</evidence>
<keyword evidence="7" id="KW-0446">Lipid-binding</keyword>
<dbReference type="GO" id="GO:0008289">
    <property type="term" value="F:lipid binding"/>
    <property type="evidence" value="ECO:0007669"/>
    <property type="project" value="UniProtKB-KW"/>
</dbReference>
<comment type="subcellular location">
    <subcellularLocation>
        <location evidence="1">Endoplasmic reticulum membrane</location>
    </subcellularLocation>
</comment>
<evidence type="ECO:0000256" key="7">
    <source>
        <dbReference type="ARBA" id="ARBA00023121"/>
    </source>
</evidence>
<evidence type="ECO:0000259" key="11">
    <source>
        <dbReference type="PROSITE" id="PS51847"/>
    </source>
</evidence>
<keyword evidence="5" id="KW-1133">Transmembrane helix</keyword>
<feature type="compositionally biased region" description="Basic and acidic residues" evidence="9">
    <location>
        <begin position="1224"/>
        <end position="1238"/>
    </location>
</feature>
<dbReference type="PROSITE" id="PS51847">
    <property type="entry name" value="SMP"/>
    <property type="match status" value="1"/>
</dbReference>
<feature type="region of interest" description="Disordered" evidence="9">
    <location>
        <begin position="910"/>
        <end position="945"/>
    </location>
</feature>
<feature type="compositionally biased region" description="Low complexity" evidence="9">
    <location>
        <begin position="574"/>
        <end position="587"/>
    </location>
</feature>
<dbReference type="InterPro" id="IPR031468">
    <property type="entry name" value="SMP_LBD"/>
</dbReference>
<feature type="region of interest" description="Disordered" evidence="9">
    <location>
        <begin position="1166"/>
        <end position="1279"/>
    </location>
</feature>
<dbReference type="Proteomes" id="UP000198372">
    <property type="component" value="Unassembled WGS sequence"/>
</dbReference>
<dbReference type="Pfam" id="PF10296">
    <property type="entry name" value="MMM1"/>
    <property type="match status" value="1"/>
</dbReference>
<keyword evidence="3" id="KW-0812">Transmembrane</keyword>
<dbReference type="InterPro" id="IPR019411">
    <property type="entry name" value="MMM1_dom"/>
</dbReference>
<reference evidence="13" key="1">
    <citation type="submission" date="2016-09" db="EMBL/GenBank/DDBJ databases">
        <authorList>
            <person name="Jeantristanb JTB J.-T."/>
            <person name="Ricardo R."/>
        </authorList>
    </citation>
    <scope>NUCLEOTIDE SEQUENCE [LARGE SCALE GENOMIC DNA]</scope>
</reference>
<feature type="region of interest" description="Disordered" evidence="9">
    <location>
        <begin position="984"/>
        <end position="1012"/>
    </location>
</feature>
<proteinExistence type="predicted"/>
<evidence type="ECO:0000313" key="12">
    <source>
        <dbReference type="EMBL" id="SCV66943.1"/>
    </source>
</evidence>
<feature type="domain" description="SMP-LTD" evidence="11">
    <location>
        <begin position="256"/>
        <end position="469"/>
    </location>
</feature>
<feature type="compositionally biased region" description="Low complexity" evidence="9">
    <location>
        <begin position="595"/>
        <end position="607"/>
    </location>
</feature>
<gene>
    <name evidence="12" type="ORF">BQ2448_5589</name>
</gene>
<feature type="region of interest" description="Disordered" evidence="9">
    <location>
        <begin position="802"/>
        <end position="869"/>
    </location>
</feature>
<evidence type="ECO:0000256" key="9">
    <source>
        <dbReference type="SAM" id="MobiDB-lite"/>
    </source>
</evidence>
<protein>
    <submittedName>
        <fullName evidence="12">BQ2448_5589 protein</fullName>
    </submittedName>
</protein>
<keyword evidence="6" id="KW-0445">Lipid transport</keyword>
<dbReference type="PANTHER" id="PTHR13466">
    <property type="entry name" value="TEX2 PROTEIN-RELATED"/>
    <property type="match status" value="1"/>
</dbReference>
<feature type="domain" description="PH" evidence="10">
    <location>
        <begin position="88"/>
        <end position="221"/>
    </location>
</feature>
<dbReference type="STRING" id="269621.A0A238F506"/>
<dbReference type="PANTHER" id="PTHR13466:SF19">
    <property type="entry name" value="NUCLEUS-VACUOLE JUNCTION PROTEIN 2"/>
    <property type="match status" value="1"/>
</dbReference>
<sequence length="1279" mass="137075">MLSFFVVAVSFVLGGLTFVPVLLAALLGFLYYTSPIAPVTSSVKTGIPAVQVTSEEETEPVTLYRAGWLIVRRTYEPWLGSNDGTYVSMLASGYRSFMDNRSRDSRRTKPKERFYAVLKQNTLFLFENKQQLDCWAAIEVSAHKLVIYPDGTGLDGELFIKRNAICLKPIRANKDLLEQCHEGVEDKTYDMEPSTPLPWFLFAQVNSDKEDWLHSLEQASKMGKGAISVATLAEDRSLFDPDDMARLVDGIDQQPDSIPMRWFNALLGRIFLAVYRTSTLEEYIVSRIVRKLKRVKTPSMLSEIKVREVNVGSAAPLFSKPMLKELTAEGDASMEVHLSYVGDFRITIETVATINLGSRFKPYSVQLVLAVVLKELEGTMLFKIKRPPSNRLWFGFTSMPKMALSVEPVVSTRQIKWSMITSPIESRLREVVSGFVICCYHETEFDKTLAIQQVMESIVVPHMDDIPFFNSQPFSTRGGIWGDALRKEPDLSEPAPADAPVVGQPERAENDSSSIETIPSVGGGKKGSNNATTSATGDEASTSTTRIRPRRRRSSEGDSSPLDMSALEKDGTNSSSTSLSSFSLASWRESRSAAKDSTASSPPTTSASDKRRTWFGNSRSSSIATSDAASPPTSPAKSSIMSFPLRSRSTSSEQVPSVSSTSHDSAARLREMLQARVRSREREKTIVEQAVADVGLPRSSTTTKSPEVLIEAPSPTEEVARPVLSGLSLTAPSSISASGKAASPVNSVTSAESSLPNLTEIKLTDSPGASSVDLLESTSDGAITPIGSTAVDTTQEAAPITILHQPSTIPESTHTRSLSSTSSRNSIINGSPVSRPSFTKPRTEPSTPPPLPLPPPRRTLDSNVVPQVSGTTNSILSSWRTKASDKEAIAAGVAQAKDAMKRWGANWSARRKVDEEANSPPQDDGQSFRPLNNDTTLSKAADGSYRDYRANKSTAGRAGEYFHPASTAGSTPVAIVGVASSSLEAGDGARPRKNTSTFSPSKAHFTPAASSPTTKISAVATLAAGSPAEPIPRPLPTATPKSPAFPPNPPARAYKPATMMAIPGIRDDAKRKAIAADHMAAPAPASEAPAVVPPASTSPNAASAVGASEVSNDTTPFELPLSALDGSEKIDAEQVVETPIVTSTVQRQTTPPPPPPVREDATTEIEANSIAKVKPPIPTRPSATKLSLNEKESAPAAAPEKGLLESDGLLPSAQIENKATSLIKESRPAWIRNDKHNAEPTTPAHLSATSEAIAEDETADEAGWGLEEAEDGESSIVEG</sequence>
<dbReference type="GO" id="GO:0005789">
    <property type="term" value="C:endoplasmic reticulum membrane"/>
    <property type="evidence" value="ECO:0007669"/>
    <property type="project" value="UniProtKB-SubCell"/>
</dbReference>
<accession>A0A238F506</accession>
<keyword evidence="2" id="KW-0813">Transport</keyword>
<feature type="region of interest" description="Disordered" evidence="9">
    <location>
        <begin position="480"/>
        <end position="683"/>
    </location>
</feature>
<dbReference type="GO" id="GO:0015914">
    <property type="term" value="P:phospholipid transport"/>
    <property type="evidence" value="ECO:0007669"/>
    <property type="project" value="TreeGrafter"/>
</dbReference>
<feature type="compositionally biased region" description="Low complexity" evidence="9">
    <location>
        <begin position="815"/>
        <end position="831"/>
    </location>
</feature>